<dbReference type="Pfam" id="PF23522">
    <property type="entry name" value="Microp_apicomplexa_12"/>
    <property type="match status" value="1"/>
</dbReference>
<accession>A0AAD9LJ93</accession>
<dbReference type="InterPro" id="IPR056351">
    <property type="entry name" value="Microp_dom_apicomplexa_3"/>
</dbReference>
<reference evidence="2" key="2">
    <citation type="submission" date="2021-05" db="EMBL/GenBank/DDBJ databases">
        <authorList>
            <person name="Pain A."/>
        </authorList>
    </citation>
    <scope>NUCLEOTIDE SEQUENCE</scope>
    <source>
        <strain evidence="2">1802A</strain>
    </source>
</reference>
<gene>
    <name evidence="2" type="ORF">X943_001863</name>
</gene>
<keyword evidence="3" id="KW-1185">Reference proteome</keyword>
<comment type="caution">
    <text evidence="2">The sequence shown here is derived from an EMBL/GenBank/DDBJ whole genome shotgun (WGS) entry which is preliminary data.</text>
</comment>
<evidence type="ECO:0000259" key="1">
    <source>
        <dbReference type="Pfam" id="PF23522"/>
    </source>
</evidence>
<proteinExistence type="predicted"/>
<reference evidence="2" key="1">
    <citation type="journal article" date="2014" name="Nucleic Acids Res.">
        <title>The evolutionary dynamics of variant antigen genes in Babesia reveal a history of genomic innovation underlying host-parasite interaction.</title>
        <authorList>
            <person name="Jackson A.P."/>
            <person name="Otto T.D."/>
            <person name="Darby A."/>
            <person name="Ramaprasad A."/>
            <person name="Xia D."/>
            <person name="Echaide I.E."/>
            <person name="Farber M."/>
            <person name="Gahlot S."/>
            <person name="Gamble J."/>
            <person name="Gupta D."/>
            <person name="Gupta Y."/>
            <person name="Jackson L."/>
            <person name="Malandrin L."/>
            <person name="Malas T.B."/>
            <person name="Moussa E."/>
            <person name="Nair M."/>
            <person name="Reid A.J."/>
            <person name="Sanders M."/>
            <person name="Sharma J."/>
            <person name="Tracey A."/>
            <person name="Quail M.A."/>
            <person name="Weir W."/>
            <person name="Wastling J.M."/>
            <person name="Hall N."/>
            <person name="Willadsen P."/>
            <person name="Lingelbach K."/>
            <person name="Shiels B."/>
            <person name="Tait A."/>
            <person name="Berriman M."/>
            <person name="Allred D.R."/>
            <person name="Pain A."/>
        </authorList>
    </citation>
    <scope>NUCLEOTIDE SEQUENCE</scope>
    <source>
        <strain evidence="2">1802A</strain>
    </source>
</reference>
<feature type="domain" description="Microprotein" evidence="1">
    <location>
        <begin position="14"/>
        <end position="68"/>
    </location>
</feature>
<organism evidence="2 3">
    <name type="scientific">Babesia divergens</name>
    <dbReference type="NCBI Taxonomy" id="32595"/>
    <lineage>
        <taxon>Eukaryota</taxon>
        <taxon>Sar</taxon>
        <taxon>Alveolata</taxon>
        <taxon>Apicomplexa</taxon>
        <taxon>Aconoidasida</taxon>
        <taxon>Piroplasmida</taxon>
        <taxon>Babesiidae</taxon>
        <taxon>Babesia</taxon>
    </lineage>
</organism>
<protein>
    <recommendedName>
        <fullName evidence="1">Microprotein domain-containing protein</fullName>
    </recommendedName>
</protein>
<sequence length="73" mass="8005">MNSALTGFSNVPQPRTLSPPNNLVCFTCDTRYSATIEVLADDEDEGDEYLPFGILRDAYGFGDELRGIDGKTN</sequence>
<evidence type="ECO:0000313" key="2">
    <source>
        <dbReference type="EMBL" id="KAK1938510.1"/>
    </source>
</evidence>
<dbReference type="Proteomes" id="UP001195914">
    <property type="component" value="Unassembled WGS sequence"/>
</dbReference>
<name>A0AAD9LJ93_BABDI</name>
<dbReference type="EMBL" id="JAHBMH010000024">
    <property type="protein sequence ID" value="KAK1938510.1"/>
    <property type="molecule type" value="Genomic_DNA"/>
</dbReference>
<evidence type="ECO:0000313" key="3">
    <source>
        <dbReference type="Proteomes" id="UP001195914"/>
    </source>
</evidence>
<dbReference type="AlphaFoldDB" id="A0AAD9LJ93"/>